<evidence type="ECO:0008006" key="4">
    <source>
        <dbReference type="Google" id="ProtNLM"/>
    </source>
</evidence>
<organism evidence="2 3">
    <name type="scientific">Natranaerovirga pectinivora</name>
    <dbReference type="NCBI Taxonomy" id="682400"/>
    <lineage>
        <taxon>Bacteria</taxon>
        <taxon>Bacillati</taxon>
        <taxon>Bacillota</taxon>
        <taxon>Clostridia</taxon>
        <taxon>Lachnospirales</taxon>
        <taxon>Natranaerovirgaceae</taxon>
        <taxon>Natranaerovirga</taxon>
    </lineage>
</organism>
<evidence type="ECO:0000313" key="2">
    <source>
        <dbReference type="EMBL" id="TCT15399.1"/>
    </source>
</evidence>
<keyword evidence="1" id="KW-0812">Transmembrane</keyword>
<proteinExistence type="predicted"/>
<evidence type="ECO:0000256" key="1">
    <source>
        <dbReference type="SAM" id="Phobius"/>
    </source>
</evidence>
<dbReference type="Proteomes" id="UP000294902">
    <property type="component" value="Unassembled WGS sequence"/>
</dbReference>
<gene>
    <name evidence="2" type="ORF">EDC18_103104</name>
</gene>
<reference evidence="2 3" key="1">
    <citation type="submission" date="2019-03" db="EMBL/GenBank/DDBJ databases">
        <title>Genomic Encyclopedia of Type Strains, Phase IV (KMG-IV): sequencing the most valuable type-strain genomes for metagenomic binning, comparative biology and taxonomic classification.</title>
        <authorList>
            <person name="Goeker M."/>
        </authorList>
    </citation>
    <scope>NUCLEOTIDE SEQUENCE [LARGE SCALE GENOMIC DNA]</scope>
    <source>
        <strain evidence="2 3">DSM 24629</strain>
    </source>
</reference>
<dbReference type="AlphaFoldDB" id="A0A4R3MP77"/>
<comment type="caution">
    <text evidence="2">The sequence shown here is derived from an EMBL/GenBank/DDBJ whole genome shotgun (WGS) entry which is preliminary data.</text>
</comment>
<name>A0A4R3MP77_9FIRM</name>
<dbReference type="RefSeq" id="WP_132251058.1">
    <property type="nucleotide sequence ID" value="NZ_SMAL01000003.1"/>
</dbReference>
<sequence length="174" mass="19405">MQDRKIDESILQRQRELDIVLFKEKSEDISKQGFMVTHTGPFDNYVEVGITPFTEENAKYIYSIIGNDKVKVVEGFMATTMMEPTVTDPARDLIPTTDDIVFEFAEGELPYATTVADITTVSDGVEGEMIITRVSEDTLSQAEEKESKNNMIYFLLGGLVVVGGGIGSYLTRKK</sequence>
<protein>
    <recommendedName>
        <fullName evidence="4">LPXTG-motif cell wall-anchored protein</fullName>
    </recommendedName>
</protein>
<evidence type="ECO:0000313" key="3">
    <source>
        <dbReference type="Proteomes" id="UP000294902"/>
    </source>
</evidence>
<feature type="transmembrane region" description="Helical" evidence="1">
    <location>
        <begin position="151"/>
        <end position="170"/>
    </location>
</feature>
<dbReference type="OrthoDB" id="2067368at2"/>
<keyword evidence="1" id="KW-1133">Transmembrane helix</keyword>
<accession>A0A4R3MP77</accession>
<dbReference type="EMBL" id="SMAL01000003">
    <property type="protein sequence ID" value="TCT15399.1"/>
    <property type="molecule type" value="Genomic_DNA"/>
</dbReference>
<keyword evidence="1" id="KW-0472">Membrane</keyword>
<keyword evidence="3" id="KW-1185">Reference proteome</keyword>